<feature type="region of interest" description="Disordered" evidence="1">
    <location>
        <begin position="78"/>
        <end position="109"/>
    </location>
</feature>
<dbReference type="Proteomes" id="UP000765509">
    <property type="component" value="Unassembled WGS sequence"/>
</dbReference>
<dbReference type="EMBL" id="AVOT02023329">
    <property type="protein sequence ID" value="MBW0513291.1"/>
    <property type="molecule type" value="Genomic_DNA"/>
</dbReference>
<organism evidence="2 3">
    <name type="scientific">Austropuccinia psidii MF-1</name>
    <dbReference type="NCBI Taxonomy" id="1389203"/>
    <lineage>
        <taxon>Eukaryota</taxon>
        <taxon>Fungi</taxon>
        <taxon>Dikarya</taxon>
        <taxon>Basidiomycota</taxon>
        <taxon>Pucciniomycotina</taxon>
        <taxon>Pucciniomycetes</taxon>
        <taxon>Pucciniales</taxon>
        <taxon>Sphaerophragmiaceae</taxon>
        <taxon>Austropuccinia</taxon>
    </lineage>
</organism>
<keyword evidence="3" id="KW-1185">Reference proteome</keyword>
<name>A0A9Q3E6Q0_9BASI</name>
<reference evidence="2" key="1">
    <citation type="submission" date="2021-03" db="EMBL/GenBank/DDBJ databases">
        <title>Draft genome sequence of rust myrtle Austropuccinia psidii MF-1, a brazilian biotype.</title>
        <authorList>
            <person name="Quecine M.C."/>
            <person name="Pachon D.M.R."/>
            <person name="Bonatelli M.L."/>
            <person name="Correr F.H."/>
            <person name="Franceschini L.M."/>
            <person name="Leite T.F."/>
            <person name="Margarido G.R.A."/>
            <person name="Almeida C.A."/>
            <person name="Ferrarezi J.A."/>
            <person name="Labate C.A."/>
        </authorList>
    </citation>
    <scope>NUCLEOTIDE SEQUENCE</scope>
    <source>
        <strain evidence="2">MF-1</strain>
    </source>
</reference>
<comment type="caution">
    <text evidence="2">The sequence shown here is derived from an EMBL/GenBank/DDBJ whole genome shotgun (WGS) entry which is preliminary data.</text>
</comment>
<evidence type="ECO:0000256" key="1">
    <source>
        <dbReference type="SAM" id="MobiDB-lite"/>
    </source>
</evidence>
<gene>
    <name evidence="2" type="ORF">O181_053006</name>
</gene>
<evidence type="ECO:0000313" key="3">
    <source>
        <dbReference type="Proteomes" id="UP000765509"/>
    </source>
</evidence>
<sequence length="197" mass="22956">MELIDYIYVPSIPDYCINARLVTAFKIHYSIWYTKMEDIHGRRSWPWWKSQLIQKYIDDYYSNNCLKAKKKVYAIEQVSEEESPTEESDSDSVGDSIREQSDKDQDPREEFLEIQDIQLEEGMPQDNENKNLCKHTQDAQAFVVTPTKGMEYIHGTATKMPVFISNDKHPFIIDSGFQPVTQSQSTSMTSKYLKSMV</sequence>
<feature type="compositionally biased region" description="Acidic residues" evidence="1">
    <location>
        <begin position="78"/>
        <end position="92"/>
    </location>
</feature>
<accession>A0A9Q3E6Q0</accession>
<feature type="compositionally biased region" description="Basic and acidic residues" evidence="1">
    <location>
        <begin position="96"/>
        <end position="109"/>
    </location>
</feature>
<dbReference type="AlphaFoldDB" id="A0A9Q3E6Q0"/>
<protein>
    <submittedName>
        <fullName evidence="2">Uncharacterized protein</fullName>
    </submittedName>
</protein>
<proteinExistence type="predicted"/>
<evidence type="ECO:0000313" key="2">
    <source>
        <dbReference type="EMBL" id="MBW0513291.1"/>
    </source>
</evidence>